<dbReference type="OrthoDB" id="9811177at2"/>
<evidence type="ECO:0000313" key="2">
    <source>
        <dbReference type="EMBL" id="AJC50102.1"/>
    </source>
</evidence>
<dbReference type="KEGG" id="mfq:MYF_03080"/>
<organism evidence="2 3">
    <name type="scientific">Mesomycoplasma flocculare ATCC 27399</name>
    <dbReference type="NCBI Taxonomy" id="743971"/>
    <lineage>
        <taxon>Bacteria</taxon>
        <taxon>Bacillati</taxon>
        <taxon>Mycoplasmatota</taxon>
        <taxon>Mycoplasmoidales</taxon>
        <taxon>Metamycoplasmataceae</taxon>
        <taxon>Mesomycoplasma</taxon>
    </lineage>
</organism>
<dbReference type="AlphaFoldDB" id="A0A0A8E947"/>
<dbReference type="CDD" id="cd07344">
    <property type="entry name" value="M48_yhfN_like"/>
    <property type="match status" value="1"/>
</dbReference>
<name>A0A0A8E947_MESFC</name>
<evidence type="ECO:0000259" key="1">
    <source>
        <dbReference type="Pfam" id="PF01863"/>
    </source>
</evidence>
<dbReference type="GO" id="GO:0016787">
    <property type="term" value="F:hydrolase activity"/>
    <property type="evidence" value="ECO:0007669"/>
    <property type="project" value="UniProtKB-KW"/>
</dbReference>
<keyword evidence="3" id="KW-1185">Reference proteome</keyword>
<evidence type="ECO:0000313" key="3">
    <source>
        <dbReference type="Proteomes" id="UP000031129"/>
    </source>
</evidence>
<dbReference type="PANTHER" id="PTHR30399">
    <property type="entry name" value="UNCHARACTERIZED PROTEIN YGJP"/>
    <property type="match status" value="1"/>
</dbReference>
<dbReference type="RefSeq" id="WP_002557957.1">
    <property type="nucleotide sequence ID" value="NZ_CP007585.1"/>
</dbReference>
<dbReference type="InterPro" id="IPR053136">
    <property type="entry name" value="UTP_pyrophosphatase-like"/>
</dbReference>
<sequence length="227" mass="27617">MKTKYKKLNIEFDGKFYSIFVDYTTKISRIIVKMVDDFILVRSSPLIKEEELVNIVKNSSFFQKVIKILPKRAIINFFESSFYLFGKKYYYNLVKTQNKLFLQAENLVFSLPRVRNIEKRIEKALYNFFSEYLKKRTNHWSKILDTPKYEIKVSRKNTSWGTNYHRKKIHYSYFLLPFSKEIIDYVIVHELIHHFFSKHNKLFWEKVGKIISNYKELIKKLNNYELN</sequence>
<dbReference type="HOGENOM" id="CLU_065947_3_0_14"/>
<reference evidence="2 3" key="1">
    <citation type="journal article" date="2015" name="Genome Announc.">
        <title>Complete Genome Sequence of Mycoplasma flocculare Strain Ms42T (ATCC 27399T).</title>
        <authorList>
            <person name="Calcutt M.J."/>
            <person name="Foecking M.F."/>
            <person name="Heidari M.B."/>
            <person name="McIntosh M.A."/>
        </authorList>
    </citation>
    <scope>NUCLEOTIDE SEQUENCE [LARGE SCALE GENOMIC DNA]</scope>
    <source>
        <strain evidence="3">ATCC 27399</strain>
    </source>
</reference>
<dbReference type="Gene3D" id="3.30.2010.10">
    <property type="entry name" value="Metalloproteases ('zincins'), catalytic domain"/>
    <property type="match status" value="1"/>
</dbReference>
<feature type="domain" description="YgjP-like metallopeptidase" evidence="1">
    <location>
        <begin position="78"/>
        <end position="223"/>
    </location>
</feature>
<dbReference type="STRING" id="743971.MYF_03080"/>
<dbReference type="EMBL" id="CP007585">
    <property type="protein sequence ID" value="AJC50102.1"/>
    <property type="molecule type" value="Genomic_DNA"/>
</dbReference>
<protein>
    <submittedName>
        <fullName evidence="2">Putative metal-dependent hydrolase</fullName>
    </submittedName>
</protein>
<dbReference type="Proteomes" id="UP000031129">
    <property type="component" value="Chromosome"/>
</dbReference>
<proteinExistence type="predicted"/>
<accession>A0A0A8E947</accession>
<gene>
    <name evidence="2" type="ORF">MYF_03080</name>
</gene>
<dbReference type="PANTHER" id="PTHR30399:SF1">
    <property type="entry name" value="UTP PYROPHOSPHATASE"/>
    <property type="match status" value="1"/>
</dbReference>
<keyword evidence="2" id="KW-0378">Hydrolase</keyword>
<dbReference type="InterPro" id="IPR002725">
    <property type="entry name" value="YgjP-like_metallopeptidase"/>
</dbReference>
<dbReference type="Pfam" id="PF01863">
    <property type="entry name" value="YgjP-like"/>
    <property type="match status" value="1"/>
</dbReference>